<evidence type="ECO:0000256" key="1">
    <source>
        <dbReference type="ARBA" id="ARBA00001933"/>
    </source>
</evidence>
<accession>A0A1G9L063</accession>
<name>A0A1G9L063_9FIRM</name>
<dbReference type="GO" id="GO:1901605">
    <property type="term" value="P:alpha-amino acid metabolic process"/>
    <property type="evidence" value="ECO:0007669"/>
    <property type="project" value="TreeGrafter"/>
</dbReference>
<feature type="domain" description="Aminotransferase class I/classII large" evidence="7">
    <location>
        <begin position="47"/>
        <end position="386"/>
    </location>
</feature>
<dbReference type="SUPFAM" id="SSF53383">
    <property type="entry name" value="PLP-dependent transferases"/>
    <property type="match status" value="1"/>
</dbReference>
<dbReference type="FunFam" id="3.40.640.10:FF:000053">
    <property type="entry name" value="Aminotransferase, class I"/>
    <property type="match status" value="1"/>
</dbReference>
<dbReference type="InterPro" id="IPR015421">
    <property type="entry name" value="PyrdxlP-dep_Trfase_major"/>
</dbReference>
<organism evidence="8 9">
    <name type="scientific">Dendrosporobacter quercicolus</name>
    <dbReference type="NCBI Taxonomy" id="146817"/>
    <lineage>
        <taxon>Bacteria</taxon>
        <taxon>Bacillati</taxon>
        <taxon>Bacillota</taxon>
        <taxon>Negativicutes</taxon>
        <taxon>Selenomonadales</taxon>
        <taxon>Sporomusaceae</taxon>
        <taxon>Dendrosporobacter</taxon>
    </lineage>
</organism>
<reference evidence="8 9" key="1">
    <citation type="submission" date="2016-10" db="EMBL/GenBank/DDBJ databases">
        <authorList>
            <person name="de Groot N.N."/>
        </authorList>
    </citation>
    <scope>NUCLEOTIDE SEQUENCE [LARGE SCALE GENOMIC DNA]</scope>
    <source>
        <strain evidence="8 9">DSM 1736</strain>
    </source>
</reference>
<dbReference type="RefSeq" id="WP_092067365.1">
    <property type="nucleotide sequence ID" value="NZ_FNHB01000001.1"/>
</dbReference>
<dbReference type="Gene3D" id="3.40.640.10">
    <property type="entry name" value="Type I PLP-dependent aspartate aminotransferase-like (Major domain)"/>
    <property type="match status" value="1"/>
</dbReference>
<dbReference type="GO" id="GO:0008483">
    <property type="term" value="F:transaminase activity"/>
    <property type="evidence" value="ECO:0007669"/>
    <property type="project" value="UniProtKB-KW"/>
</dbReference>
<evidence type="ECO:0000313" key="8">
    <source>
        <dbReference type="EMBL" id="SDL55342.1"/>
    </source>
</evidence>
<evidence type="ECO:0000256" key="6">
    <source>
        <dbReference type="ARBA" id="ARBA00022898"/>
    </source>
</evidence>
<dbReference type="AlphaFoldDB" id="A0A1G9L063"/>
<dbReference type="InterPro" id="IPR015422">
    <property type="entry name" value="PyrdxlP-dep_Trfase_small"/>
</dbReference>
<dbReference type="EMBL" id="FNHB01000001">
    <property type="protein sequence ID" value="SDL55342.1"/>
    <property type="molecule type" value="Genomic_DNA"/>
</dbReference>
<protein>
    <submittedName>
        <fullName evidence="8">2-aminoadipate transaminase</fullName>
    </submittedName>
</protein>
<proteinExistence type="inferred from homology"/>
<dbReference type="Pfam" id="PF00155">
    <property type="entry name" value="Aminotran_1_2"/>
    <property type="match status" value="1"/>
</dbReference>
<comment type="subunit">
    <text evidence="3">Homodimer.</text>
</comment>
<dbReference type="Gene3D" id="3.90.1150.10">
    <property type="entry name" value="Aspartate Aminotransferase, domain 1"/>
    <property type="match status" value="1"/>
</dbReference>
<dbReference type="PANTHER" id="PTHR42790">
    <property type="entry name" value="AMINOTRANSFERASE"/>
    <property type="match status" value="1"/>
</dbReference>
<evidence type="ECO:0000256" key="4">
    <source>
        <dbReference type="ARBA" id="ARBA00022576"/>
    </source>
</evidence>
<evidence type="ECO:0000313" key="9">
    <source>
        <dbReference type="Proteomes" id="UP000214880"/>
    </source>
</evidence>
<gene>
    <name evidence="8" type="ORF">SAMN04488502_101181</name>
</gene>
<dbReference type="Proteomes" id="UP000214880">
    <property type="component" value="Unassembled WGS sequence"/>
</dbReference>
<dbReference type="CDD" id="cd00609">
    <property type="entry name" value="AAT_like"/>
    <property type="match status" value="1"/>
</dbReference>
<dbReference type="InterPro" id="IPR015424">
    <property type="entry name" value="PyrdxlP-dep_Trfase"/>
</dbReference>
<evidence type="ECO:0000256" key="5">
    <source>
        <dbReference type="ARBA" id="ARBA00022679"/>
    </source>
</evidence>
<comment type="similarity">
    <text evidence="2">Belongs to the class-I pyridoxal-phosphate-dependent aminotransferase family.</text>
</comment>
<dbReference type="PANTHER" id="PTHR42790:SF19">
    <property type="entry name" value="KYNURENINE_ALPHA-AMINOADIPATE AMINOTRANSFERASE, MITOCHONDRIAL"/>
    <property type="match status" value="1"/>
</dbReference>
<dbReference type="STRING" id="146817.SAMN04488502_101181"/>
<dbReference type="InterPro" id="IPR004839">
    <property type="entry name" value="Aminotransferase_I/II_large"/>
</dbReference>
<dbReference type="InterPro" id="IPR050859">
    <property type="entry name" value="Class-I_PLP-dep_aminotransf"/>
</dbReference>
<keyword evidence="6" id="KW-0663">Pyridoxal phosphate</keyword>
<dbReference type="GO" id="GO:0030170">
    <property type="term" value="F:pyridoxal phosphate binding"/>
    <property type="evidence" value="ECO:0007669"/>
    <property type="project" value="InterPro"/>
</dbReference>
<sequence length="393" mass="45198">MTVVFADRMEFLRASEIREILKITQRPEVISFAGGLPAPELFPVEEMKCVALKVLEESGKQALQYSTTEGFEPLRKQIEVRLNKKFKVDVKYTNILITSGSQQALDLTGKLFLNPQDIVLCESPTYLAAISAFKAYKPNFIEVPTDDDGMIIGELEKILQTTVNIKFIYIIPDFQNPTGRTWSLDRRRQFIEVINQYEIPVIEDNAYGELRFEGEVLPAIKSFDSKGLVIFVSTFSKTFCPGLRIGWIAADTQFIEKYVLLKQAADLHTSSISQREISRYIELYDFEAHIKMLAEVYKGRRDAVVTAMQKFFPQNVRFTYPQGGLFTWVELPRHVSAKALLERCLKQNVAFVPGDSFFPNGRIENTFRLNYSNMPEERIYEGIRRLSKEIENY</sequence>
<keyword evidence="9" id="KW-1185">Reference proteome</keyword>
<dbReference type="OrthoDB" id="9802328at2"/>
<comment type="cofactor">
    <cofactor evidence="1">
        <name>pyridoxal 5'-phosphate</name>
        <dbReference type="ChEBI" id="CHEBI:597326"/>
    </cofactor>
</comment>
<keyword evidence="5" id="KW-0808">Transferase</keyword>
<evidence type="ECO:0000259" key="7">
    <source>
        <dbReference type="Pfam" id="PF00155"/>
    </source>
</evidence>
<evidence type="ECO:0000256" key="2">
    <source>
        <dbReference type="ARBA" id="ARBA00007441"/>
    </source>
</evidence>
<keyword evidence="4" id="KW-0032">Aminotransferase</keyword>
<evidence type="ECO:0000256" key="3">
    <source>
        <dbReference type="ARBA" id="ARBA00011738"/>
    </source>
</evidence>